<accession>A0AAU7YCM3</accession>
<protein>
    <submittedName>
        <fullName evidence="1">Uncharacterized protein</fullName>
    </submittedName>
</protein>
<evidence type="ECO:0000313" key="1">
    <source>
        <dbReference type="EMBL" id="XBY66818.1"/>
    </source>
</evidence>
<dbReference type="EMBL" id="CP158373">
    <property type="protein sequence ID" value="XBY66818.1"/>
    <property type="molecule type" value="Genomic_DNA"/>
</dbReference>
<dbReference type="RefSeq" id="WP_043245348.1">
    <property type="nucleotide sequence ID" value="NZ_CP158373.1"/>
</dbReference>
<organism evidence="1">
    <name type="scientific">Pseudomonas solani</name>
    <dbReference type="NCBI Taxonomy" id="2731552"/>
    <lineage>
        <taxon>Bacteria</taxon>
        <taxon>Pseudomonadati</taxon>
        <taxon>Pseudomonadota</taxon>
        <taxon>Gammaproteobacteria</taxon>
        <taxon>Pseudomonadales</taxon>
        <taxon>Pseudomonadaceae</taxon>
        <taxon>Pseudomonas</taxon>
    </lineage>
</organism>
<dbReference type="AlphaFoldDB" id="A0AAU7YCM3"/>
<reference evidence="1" key="1">
    <citation type="submission" date="2023-08" db="EMBL/GenBank/DDBJ databases">
        <title>Increased levels of nutrients transform a symbiont into a lethal pathobiont.</title>
        <authorList>
            <person name="Lachnit T."/>
            <person name="Ulrich L."/>
            <person name="Willmer F.M."/>
            <person name="Hasenbein T."/>
            <person name="Steiner L.X."/>
            <person name="Wolters M."/>
            <person name="Herbst E.M."/>
            <person name="Deines P."/>
        </authorList>
    </citation>
    <scope>NUCLEOTIDE SEQUENCE</scope>
    <source>
        <strain evidence="1">T3</strain>
    </source>
</reference>
<gene>
    <name evidence="1" type="ORF">ABS648_13925</name>
</gene>
<proteinExistence type="predicted"/>
<sequence>MTVSIASATPPPGHIPETAQERAIRARRTQELQQFLIAIDAIIRKRCELSPEERSSAASELQARYEAARNAMDALQASLARRAIRTLQPKACQTTGAELLKACWPERRYE</sequence>
<name>A0AAU7YCM3_9PSED</name>